<keyword evidence="1" id="KW-0732">Signal</keyword>
<dbReference type="OrthoDB" id="7433551at2"/>
<evidence type="ECO:0000256" key="1">
    <source>
        <dbReference type="SAM" id="SignalP"/>
    </source>
</evidence>
<reference evidence="3 4" key="1">
    <citation type="submission" date="2016-10" db="EMBL/GenBank/DDBJ databases">
        <authorList>
            <person name="de Groot N.N."/>
        </authorList>
    </citation>
    <scope>NUCLEOTIDE SEQUENCE [LARGE SCALE GENOMIC DNA]</scope>
    <source>
        <strain evidence="3 4">DSM 23609</strain>
    </source>
</reference>
<accession>A0A1I2H259</accession>
<sequence>MYKALAAGLLSGAAAAALAAPSPPLDALATFLRGVQGGMPLQVQRYTAQLPRIGRDDGTRSVTPTLELVAGRLDAEYCLYQLRLQLRWSGRLPEDKSRVGGRSLIQKAPCATLPEEVLALVQYELSALQQRVQGSGRLALRHERDQVIATVRHAGPPDAHTYAAVTVDDRVNVRASPERTAPVLATLPPGTQVRVVPAQAEGWYRLLDVPGHVHASTLRLVEPAPTVASPPQAIAEAVVGRAPLLVHAAPARGSRVVGRLAPGTAVRLRSAPVSGWFALEEGTGFVPEAGVRRAAPALTAGTGTARSAP</sequence>
<proteinExistence type="predicted"/>
<evidence type="ECO:0000313" key="3">
    <source>
        <dbReference type="EMBL" id="SFF22896.1"/>
    </source>
</evidence>
<dbReference type="EMBL" id="FOOC01000001">
    <property type="protein sequence ID" value="SFF22896.1"/>
    <property type="molecule type" value="Genomic_DNA"/>
</dbReference>
<name>A0A1I2H259_9GAMM</name>
<feature type="domain" description="SH3b" evidence="2">
    <location>
        <begin position="170"/>
        <end position="206"/>
    </location>
</feature>
<feature type="chain" id="PRO_5011658455" evidence="1">
    <location>
        <begin position="20"/>
        <end position="309"/>
    </location>
</feature>
<dbReference type="AlphaFoldDB" id="A0A1I2H259"/>
<gene>
    <name evidence="3" type="ORF">SAMN04488120_10153</name>
</gene>
<dbReference type="STRING" id="1076937.SAMN04488120_10153"/>
<dbReference type="RefSeq" id="WP_091529809.1">
    <property type="nucleotide sequence ID" value="NZ_FOOC01000001.1"/>
</dbReference>
<evidence type="ECO:0000313" key="4">
    <source>
        <dbReference type="Proteomes" id="UP000199771"/>
    </source>
</evidence>
<dbReference type="Pfam" id="PF08239">
    <property type="entry name" value="SH3_3"/>
    <property type="match status" value="1"/>
</dbReference>
<organism evidence="3 4">
    <name type="scientific">Fontimonas thermophila</name>
    <dbReference type="NCBI Taxonomy" id="1076937"/>
    <lineage>
        <taxon>Bacteria</taxon>
        <taxon>Pseudomonadati</taxon>
        <taxon>Pseudomonadota</taxon>
        <taxon>Gammaproteobacteria</taxon>
        <taxon>Nevskiales</taxon>
        <taxon>Nevskiaceae</taxon>
        <taxon>Fontimonas</taxon>
    </lineage>
</organism>
<feature type="signal peptide" evidence="1">
    <location>
        <begin position="1"/>
        <end position="19"/>
    </location>
</feature>
<dbReference type="Proteomes" id="UP000199771">
    <property type="component" value="Unassembled WGS sequence"/>
</dbReference>
<evidence type="ECO:0000259" key="2">
    <source>
        <dbReference type="Pfam" id="PF08239"/>
    </source>
</evidence>
<dbReference type="Gene3D" id="2.30.30.40">
    <property type="entry name" value="SH3 Domains"/>
    <property type="match status" value="1"/>
</dbReference>
<dbReference type="InterPro" id="IPR003646">
    <property type="entry name" value="SH3-like_bac-type"/>
</dbReference>
<protein>
    <submittedName>
        <fullName evidence="3">SH3 domain-containing protein</fullName>
    </submittedName>
</protein>
<keyword evidence="4" id="KW-1185">Reference proteome</keyword>